<comment type="similarity">
    <text evidence="1">Belongs to the peptidase A1 family.</text>
</comment>
<feature type="compositionally biased region" description="Pro residues" evidence="2">
    <location>
        <begin position="311"/>
        <end position="322"/>
    </location>
</feature>
<dbReference type="AlphaFoldDB" id="A0A9Q0CF44"/>
<dbReference type="SUPFAM" id="SSF50630">
    <property type="entry name" value="Acid proteases"/>
    <property type="match status" value="1"/>
</dbReference>
<evidence type="ECO:0000313" key="5">
    <source>
        <dbReference type="EMBL" id="KAJ1692600.1"/>
    </source>
</evidence>
<name>A0A9Q0CF44_9POAL</name>
<comment type="caution">
    <text evidence="5">The sequence shown here is derived from an EMBL/GenBank/DDBJ whole genome shotgun (WGS) entry which is preliminary data.</text>
</comment>
<dbReference type="PANTHER" id="PTHR13683:SF232">
    <property type="entry name" value="OS09G0542100 PROTEIN"/>
    <property type="match status" value="1"/>
</dbReference>
<feature type="domain" description="Peptidase A1" evidence="4">
    <location>
        <begin position="1"/>
        <end position="290"/>
    </location>
</feature>
<feature type="transmembrane region" description="Helical" evidence="3">
    <location>
        <begin position="334"/>
        <end position="354"/>
    </location>
</feature>
<evidence type="ECO:0000256" key="2">
    <source>
        <dbReference type="SAM" id="MobiDB-lite"/>
    </source>
</evidence>
<protein>
    <recommendedName>
        <fullName evidence="4">Peptidase A1 domain-containing protein</fullName>
    </recommendedName>
</protein>
<dbReference type="InterPro" id="IPR021109">
    <property type="entry name" value="Peptidase_aspartic_dom_sf"/>
</dbReference>
<evidence type="ECO:0000313" key="6">
    <source>
        <dbReference type="Proteomes" id="UP001151287"/>
    </source>
</evidence>
<proteinExistence type="inferred from homology"/>
<dbReference type="OrthoDB" id="2747330at2759"/>
<evidence type="ECO:0000259" key="4">
    <source>
        <dbReference type="PROSITE" id="PS51767"/>
    </source>
</evidence>
<dbReference type="GO" id="GO:0006508">
    <property type="term" value="P:proteolysis"/>
    <property type="evidence" value="ECO:0007669"/>
    <property type="project" value="InterPro"/>
</dbReference>
<keyword evidence="6" id="KW-1185">Reference proteome</keyword>
<dbReference type="Gene3D" id="2.40.70.10">
    <property type="entry name" value="Acid Proteases"/>
    <property type="match status" value="2"/>
</dbReference>
<keyword evidence="3" id="KW-1133">Transmembrane helix</keyword>
<evidence type="ECO:0000256" key="3">
    <source>
        <dbReference type="SAM" id="Phobius"/>
    </source>
</evidence>
<feature type="region of interest" description="Disordered" evidence="2">
    <location>
        <begin position="305"/>
        <end position="324"/>
    </location>
</feature>
<reference evidence="5" key="1">
    <citation type="journal article" date="2022" name="Cell">
        <title>Repeat-based holocentromeres influence genome architecture and karyotype evolution.</title>
        <authorList>
            <person name="Hofstatter P.G."/>
            <person name="Thangavel G."/>
            <person name="Lux T."/>
            <person name="Neumann P."/>
            <person name="Vondrak T."/>
            <person name="Novak P."/>
            <person name="Zhang M."/>
            <person name="Costa L."/>
            <person name="Castellani M."/>
            <person name="Scott A."/>
            <person name="Toegelov H."/>
            <person name="Fuchs J."/>
            <person name="Mata-Sucre Y."/>
            <person name="Dias Y."/>
            <person name="Vanzela A.L.L."/>
            <person name="Huettel B."/>
            <person name="Almeida C.C.S."/>
            <person name="Simkova H."/>
            <person name="Souza G."/>
            <person name="Pedrosa-Harand A."/>
            <person name="Macas J."/>
            <person name="Mayer K.F.X."/>
            <person name="Houben A."/>
            <person name="Marques A."/>
        </authorList>
    </citation>
    <scope>NUCLEOTIDE SEQUENCE</scope>
    <source>
        <strain evidence="5">RhyBre1mFocal</strain>
    </source>
</reference>
<evidence type="ECO:0000256" key="1">
    <source>
        <dbReference type="ARBA" id="ARBA00007447"/>
    </source>
</evidence>
<dbReference type="InterPro" id="IPR033121">
    <property type="entry name" value="PEPTIDASE_A1"/>
</dbReference>
<organism evidence="5 6">
    <name type="scientific">Rhynchospora breviuscula</name>
    <dbReference type="NCBI Taxonomy" id="2022672"/>
    <lineage>
        <taxon>Eukaryota</taxon>
        <taxon>Viridiplantae</taxon>
        <taxon>Streptophyta</taxon>
        <taxon>Embryophyta</taxon>
        <taxon>Tracheophyta</taxon>
        <taxon>Spermatophyta</taxon>
        <taxon>Magnoliopsida</taxon>
        <taxon>Liliopsida</taxon>
        <taxon>Poales</taxon>
        <taxon>Cyperaceae</taxon>
        <taxon>Cyperoideae</taxon>
        <taxon>Rhynchosporeae</taxon>
        <taxon>Rhynchospora</taxon>
    </lineage>
</organism>
<dbReference type="PANTHER" id="PTHR13683">
    <property type="entry name" value="ASPARTYL PROTEASES"/>
    <property type="match status" value="1"/>
</dbReference>
<gene>
    <name evidence="5" type="ORF">LUZ63_009298</name>
</gene>
<keyword evidence="3" id="KW-0812">Transmembrane</keyword>
<keyword evidence="3" id="KW-0472">Membrane</keyword>
<sequence length="355" mass="38284">MPNTSSTSKTITCASSQCDKRYRNVCLNRTGDCSYSVQYATADTSSSGILMQDVLSFVNERNTQDSIELPVVFGCGEVQTGAFLRDVPNGLMGLGLDSSSVPTILAKNGSVSDSFSMCFGDDGNGRLNFGDKGNPGQSQTPLVVQNGFPFYNINLTAALVGNKTIKAEFTTLVDSGTNFALLEDPLYTQFTSVFSAQIADKRITTTNIPLDYCFEISSEKAAYPSMSFTTKSGSQFPWLAPIVYLTDENSTPVGYCLAVVKSTDGNVFGAIAMTGLNVVFDREKLVLGWQEADCYGSFKNSTIKPDITNSSPPPQAPSPPARTPLKSWAPRVSYSNVLNILMSLFMMGLQIVLID</sequence>
<dbReference type="InterPro" id="IPR001461">
    <property type="entry name" value="Aspartic_peptidase_A1"/>
</dbReference>
<dbReference type="Pfam" id="PF14543">
    <property type="entry name" value="TAXi_N"/>
    <property type="match status" value="1"/>
</dbReference>
<dbReference type="InterPro" id="IPR032799">
    <property type="entry name" value="TAXi_C"/>
</dbReference>
<dbReference type="InterPro" id="IPR032861">
    <property type="entry name" value="TAXi_N"/>
</dbReference>
<dbReference type="Pfam" id="PF14541">
    <property type="entry name" value="TAXi_C"/>
    <property type="match status" value="1"/>
</dbReference>
<dbReference type="GO" id="GO:0004190">
    <property type="term" value="F:aspartic-type endopeptidase activity"/>
    <property type="evidence" value="ECO:0007669"/>
    <property type="project" value="InterPro"/>
</dbReference>
<dbReference type="PROSITE" id="PS51767">
    <property type="entry name" value="PEPTIDASE_A1"/>
    <property type="match status" value="1"/>
</dbReference>
<dbReference type="Proteomes" id="UP001151287">
    <property type="component" value="Unassembled WGS sequence"/>
</dbReference>
<dbReference type="EMBL" id="JAMQYH010000003">
    <property type="protein sequence ID" value="KAJ1692600.1"/>
    <property type="molecule type" value="Genomic_DNA"/>
</dbReference>
<accession>A0A9Q0CF44</accession>